<name>A0A1Z5IAC5_9LACO</name>
<dbReference type="InterPro" id="IPR000595">
    <property type="entry name" value="cNMP-bd_dom"/>
</dbReference>
<reference evidence="7 8" key="1">
    <citation type="submission" date="2015-11" db="EMBL/GenBank/DDBJ databases">
        <title>Draft genome sequences of new species of the genus Lactobacillus isolated from orchardgrass silage.</title>
        <authorList>
            <person name="Tohno M."/>
            <person name="Tanizawa Y."/>
            <person name="Arita M."/>
        </authorList>
    </citation>
    <scope>NUCLEOTIDE SEQUENCE [LARGE SCALE GENOMIC DNA]</scope>
    <source>
        <strain evidence="7 8">IWT30</strain>
    </source>
</reference>
<dbReference type="PANTHER" id="PTHR24567">
    <property type="entry name" value="CRP FAMILY TRANSCRIPTIONAL REGULATORY PROTEIN"/>
    <property type="match status" value="1"/>
</dbReference>
<dbReference type="CDD" id="cd00038">
    <property type="entry name" value="CAP_ED"/>
    <property type="match status" value="1"/>
</dbReference>
<dbReference type="Gene3D" id="1.10.10.10">
    <property type="entry name" value="Winged helix-like DNA-binding domain superfamily/Winged helix DNA-binding domain"/>
    <property type="match status" value="1"/>
</dbReference>
<dbReference type="InterPro" id="IPR014710">
    <property type="entry name" value="RmlC-like_jellyroll"/>
</dbReference>
<evidence type="ECO:0000313" key="8">
    <source>
        <dbReference type="Proteomes" id="UP000198374"/>
    </source>
</evidence>
<evidence type="ECO:0000256" key="2">
    <source>
        <dbReference type="ARBA" id="ARBA00023125"/>
    </source>
</evidence>
<dbReference type="SUPFAM" id="SSF46785">
    <property type="entry name" value="Winged helix' DNA-binding domain"/>
    <property type="match status" value="1"/>
</dbReference>
<dbReference type="SMART" id="SM00419">
    <property type="entry name" value="HTH_CRP"/>
    <property type="match status" value="1"/>
</dbReference>
<dbReference type="AlphaFoldDB" id="A0A1Z5IAC5"/>
<evidence type="ECO:0000256" key="4">
    <source>
        <dbReference type="SAM" id="Phobius"/>
    </source>
</evidence>
<keyword evidence="4" id="KW-1133">Transmembrane helix</keyword>
<dbReference type="InterPro" id="IPR012318">
    <property type="entry name" value="HTH_CRP"/>
</dbReference>
<feature type="domain" description="HTH crp-type" evidence="6">
    <location>
        <begin position="153"/>
        <end position="227"/>
    </location>
</feature>
<comment type="caution">
    <text evidence="7">The sequence shown here is derived from an EMBL/GenBank/DDBJ whole genome shotgun (WGS) entry which is preliminary data.</text>
</comment>
<gene>
    <name evidence="7" type="primary">arcR_1</name>
    <name evidence="7" type="ORF">IWT30_00702</name>
</gene>
<organism evidence="7 8">
    <name type="scientific">Secundilactobacillus mixtipabuli</name>
    <dbReference type="NCBI Taxonomy" id="1435342"/>
    <lineage>
        <taxon>Bacteria</taxon>
        <taxon>Bacillati</taxon>
        <taxon>Bacillota</taxon>
        <taxon>Bacilli</taxon>
        <taxon>Lactobacillales</taxon>
        <taxon>Lactobacillaceae</taxon>
        <taxon>Secundilactobacillus</taxon>
    </lineage>
</organism>
<protein>
    <submittedName>
        <fullName evidence="7">ArcR family transcriptional regulator</fullName>
    </submittedName>
</protein>
<dbReference type="GO" id="GO:0005829">
    <property type="term" value="C:cytosol"/>
    <property type="evidence" value="ECO:0007669"/>
    <property type="project" value="TreeGrafter"/>
</dbReference>
<dbReference type="InterPro" id="IPR036390">
    <property type="entry name" value="WH_DNA-bd_sf"/>
</dbReference>
<keyword evidence="8" id="KW-1185">Reference proteome</keyword>
<keyword evidence="1" id="KW-0805">Transcription regulation</keyword>
<dbReference type="PANTHER" id="PTHR24567:SF74">
    <property type="entry name" value="HTH-TYPE TRANSCRIPTIONAL REGULATOR ARCR"/>
    <property type="match status" value="1"/>
</dbReference>
<evidence type="ECO:0000259" key="6">
    <source>
        <dbReference type="PROSITE" id="PS51063"/>
    </source>
</evidence>
<dbReference type="SUPFAM" id="SSF51206">
    <property type="entry name" value="cAMP-binding domain-like"/>
    <property type="match status" value="1"/>
</dbReference>
<dbReference type="GO" id="GO:0003700">
    <property type="term" value="F:DNA-binding transcription factor activity"/>
    <property type="evidence" value="ECO:0007669"/>
    <property type="project" value="TreeGrafter"/>
</dbReference>
<keyword evidence="4" id="KW-0472">Membrane</keyword>
<dbReference type="GO" id="GO:0003677">
    <property type="term" value="F:DNA binding"/>
    <property type="evidence" value="ECO:0007669"/>
    <property type="project" value="UniProtKB-KW"/>
</dbReference>
<feature type="transmembrane region" description="Helical" evidence="4">
    <location>
        <begin position="98"/>
        <end position="118"/>
    </location>
</feature>
<dbReference type="Proteomes" id="UP000198374">
    <property type="component" value="Unassembled WGS sequence"/>
</dbReference>
<evidence type="ECO:0000259" key="5">
    <source>
        <dbReference type="PROSITE" id="PS50042"/>
    </source>
</evidence>
<dbReference type="OrthoDB" id="9810708at2"/>
<evidence type="ECO:0000256" key="1">
    <source>
        <dbReference type="ARBA" id="ARBA00023015"/>
    </source>
</evidence>
<dbReference type="Gene3D" id="2.60.120.10">
    <property type="entry name" value="Jelly Rolls"/>
    <property type="match status" value="1"/>
</dbReference>
<dbReference type="PROSITE" id="PS51063">
    <property type="entry name" value="HTH_CRP_2"/>
    <property type="match status" value="1"/>
</dbReference>
<evidence type="ECO:0000313" key="7">
    <source>
        <dbReference type="EMBL" id="GAW98743.1"/>
    </source>
</evidence>
<dbReference type="RefSeq" id="WP_089108555.1">
    <property type="nucleotide sequence ID" value="NZ_BCMF01000003.1"/>
</dbReference>
<dbReference type="InterPro" id="IPR018490">
    <property type="entry name" value="cNMP-bd_dom_sf"/>
</dbReference>
<dbReference type="Pfam" id="PF00027">
    <property type="entry name" value="cNMP_binding"/>
    <property type="match status" value="1"/>
</dbReference>
<keyword evidence="2" id="KW-0238">DNA-binding</keyword>
<dbReference type="EMBL" id="BCMF01000003">
    <property type="protein sequence ID" value="GAW98743.1"/>
    <property type="molecule type" value="Genomic_DNA"/>
</dbReference>
<sequence>MNRTDELEKYRKIIRQQAEFAPLTDSEFNQLADQMQIKTFSKGQVLFDQGDPRTRFYYVLDGVVRLERVDESGSFPFINYVSPHKAFPYRGLFIGETYTYAAMAMTTITIASFSMATFEKLLRENKQMMALLIAQMGQIINDTEDRLQRMVTSSASHRVKQALILIAEDLGTHETPDKTTIPYPITLKEVARVSGTTRETAGQVVGKLVDEGIVSYQHKNFQFNPESLI</sequence>
<proteinExistence type="predicted"/>
<dbReference type="PROSITE" id="PS50042">
    <property type="entry name" value="CNMP_BINDING_3"/>
    <property type="match status" value="1"/>
</dbReference>
<dbReference type="InterPro" id="IPR036388">
    <property type="entry name" value="WH-like_DNA-bd_sf"/>
</dbReference>
<evidence type="ECO:0000256" key="3">
    <source>
        <dbReference type="ARBA" id="ARBA00023163"/>
    </source>
</evidence>
<dbReference type="SMART" id="SM00100">
    <property type="entry name" value="cNMP"/>
    <property type="match status" value="1"/>
</dbReference>
<dbReference type="InterPro" id="IPR050397">
    <property type="entry name" value="Env_Response_Regulators"/>
</dbReference>
<feature type="domain" description="Cyclic nucleotide-binding" evidence="5">
    <location>
        <begin position="19"/>
        <end position="139"/>
    </location>
</feature>
<keyword evidence="4" id="KW-0812">Transmembrane</keyword>
<keyword evidence="3" id="KW-0804">Transcription</keyword>
<accession>A0A1Z5IAC5</accession>